<dbReference type="InterPro" id="IPR050389">
    <property type="entry name" value="LysR-type_TF"/>
</dbReference>
<evidence type="ECO:0000313" key="8">
    <source>
        <dbReference type="Proteomes" id="UP000245252"/>
    </source>
</evidence>
<keyword evidence="5" id="KW-0804">Transcription</keyword>
<evidence type="ECO:0000259" key="6">
    <source>
        <dbReference type="PROSITE" id="PS50931"/>
    </source>
</evidence>
<dbReference type="PROSITE" id="PS50931">
    <property type="entry name" value="HTH_LYSR"/>
    <property type="match status" value="1"/>
</dbReference>
<dbReference type="InterPro" id="IPR036388">
    <property type="entry name" value="WH-like_DNA-bd_sf"/>
</dbReference>
<gene>
    <name evidence="7" type="ORF">DEM27_18310</name>
</gene>
<dbReference type="Pfam" id="PF00126">
    <property type="entry name" value="HTH_1"/>
    <property type="match status" value="1"/>
</dbReference>
<sequence>MHTMNNRVDLNLLAVFDAVASTRSVTKAAERLSLSQPAVSHALNRLRDKLGDPLFVRGSDGLRATPRALEMMEPIKEILSSSQAVFAMGAYDPVVDPRRFRLAASEYAISTLIRFLITQICEKAPKAVLEVLPFGPSVLPDLESGALDCCFWAGPLPNSPWIGKPLFTERLVGLISQTHPLADKAKHQAITLDDYLAYPHITVSMKDPFRSQIETALDEMGRTRTVSVSTHSFAANIASLLTSELITSLPSRLAENALEAGLVSFEVPLSIPDFTYSLVWHRRTDTDLAMIWFRDLVSTLAQDVIRRASGDV</sequence>
<protein>
    <submittedName>
        <fullName evidence="7">LysR family transcriptional regulator</fullName>
    </submittedName>
</protein>
<feature type="domain" description="HTH lysR-type" evidence="6">
    <location>
        <begin position="8"/>
        <end position="65"/>
    </location>
</feature>
<keyword evidence="2" id="KW-0536">Nodulation</keyword>
<reference evidence="7 8" key="1">
    <citation type="submission" date="2018-05" db="EMBL/GenBank/DDBJ databases">
        <title>The draft genome of strain NS-104.</title>
        <authorList>
            <person name="Hang P."/>
            <person name="Jiang J."/>
        </authorList>
    </citation>
    <scope>NUCLEOTIDE SEQUENCE [LARGE SCALE GENOMIC DNA]</scope>
    <source>
        <strain evidence="7 8">NS-104</strain>
    </source>
</reference>
<comment type="similarity">
    <text evidence="1">Belongs to the LysR transcriptional regulatory family.</text>
</comment>
<keyword evidence="8" id="KW-1185">Reference proteome</keyword>
<dbReference type="Proteomes" id="UP000245252">
    <property type="component" value="Unassembled WGS sequence"/>
</dbReference>
<dbReference type="Gene3D" id="3.40.190.10">
    <property type="entry name" value="Periplasmic binding protein-like II"/>
    <property type="match status" value="2"/>
</dbReference>
<evidence type="ECO:0000256" key="2">
    <source>
        <dbReference type="ARBA" id="ARBA00022458"/>
    </source>
</evidence>
<dbReference type="PANTHER" id="PTHR30118:SF15">
    <property type="entry name" value="TRANSCRIPTIONAL REGULATORY PROTEIN"/>
    <property type="match status" value="1"/>
</dbReference>
<dbReference type="OrthoDB" id="8455878at2"/>
<comment type="caution">
    <text evidence="7">The sequence shown here is derived from an EMBL/GenBank/DDBJ whole genome shotgun (WGS) entry which is preliminary data.</text>
</comment>
<dbReference type="InterPro" id="IPR037402">
    <property type="entry name" value="YidZ_PBP2"/>
</dbReference>
<dbReference type="SUPFAM" id="SSF46785">
    <property type="entry name" value="Winged helix' DNA-binding domain"/>
    <property type="match status" value="1"/>
</dbReference>
<accession>A0A2U2DNL7</accession>
<keyword evidence="4" id="KW-0238">DNA-binding</keyword>
<dbReference type="PRINTS" id="PR00039">
    <property type="entry name" value="HTHLYSR"/>
</dbReference>
<dbReference type="PANTHER" id="PTHR30118">
    <property type="entry name" value="HTH-TYPE TRANSCRIPTIONAL REGULATOR LEUO-RELATED"/>
    <property type="match status" value="1"/>
</dbReference>
<evidence type="ECO:0000313" key="7">
    <source>
        <dbReference type="EMBL" id="PWE54891.1"/>
    </source>
</evidence>
<dbReference type="CDD" id="cd08417">
    <property type="entry name" value="PBP2_Nitroaromatics_like"/>
    <property type="match status" value="1"/>
</dbReference>
<dbReference type="InterPro" id="IPR036390">
    <property type="entry name" value="WH_DNA-bd_sf"/>
</dbReference>
<name>A0A2U2DNL7_9HYPH</name>
<evidence type="ECO:0000256" key="3">
    <source>
        <dbReference type="ARBA" id="ARBA00023015"/>
    </source>
</evidence>
<dbReference type="SUPFAM" id="SSF53850">
    <property type="entry name" value="Periplasmic binding protein-like II"/>
    <property type="match status" value="1"/>
</dbReference>
<keyword evidence="3" id="KW-0805">Transcription regulation</keyword>
<dbReference type="Gene3D" id="1.10.10.10">
    <property type="entry name" value="Winged helix-like DNA-binding domain superfamily/Winged helix DNA-binding domain"/>
    <property type="match status" value="1"/>
</dbReference>
<dbReference type="InterPro" id="IPR000847">
    <property type="entry name" value="LysR_HTH_N"/>
</dbReference>
<dbReference type="Pfam" id="PF03466">
    <property type="entry name" value="LysR_substrate"/>
    <property type="match status" value="1"/>
</dbReference>
<dbReference type="InterPro" id="IPR005119">
    <property type="entry name" value="LysR_subst-bd"/>
</dbReference>
<evidence type="ECO:0000256" key="4">
    <source>
        <dbReference type="ARBA" id="ARBA00023125"/>
    </source>
</evidence>
<dbReference type="GO" id="GO:0003677">
    <property type="term" value="F:DNA binding"/>
    <property type="evidence" value="ECO:0007669"/>
    <property type="project" value="UniProtKB-KW"/>
</dbReference>
<evidence type="ECO:0000256" key="1">
    <source>
        <dbReference type="ARBA" id="ARBA00009437"/>
    </source>
</evidence>
<evidence type="ECO:0000256" key="5">
    <source>
        <dbReference type="ARBA" id="ARBA00023163"/>
    </source>
</evidence>
<dbReference type="EMBL" id="QFBC01000008">
    <property type="protein sequence ID" value="PWE54891.1"/>
    <property type="molecule type" value="Genomic_DNA"/>
</dbReference>
<proteinExistence type="inferred from homology"/>
<organism evidence="7 8">
    <name type="scientific">Metarhizobium album</name>
    <dbReference type="NCBI Taxonomy" id="2182425"/>
    <lineage>
        <taxon>Bacteria</taxon>
        <taxon>Pseudomonadati</taxon>
        <taxon>Pseudomonadota</taxon>
        <taxon>Alphaproteobacteria</taxon>
        <taxon>Hyphomicrobiales</taxon>
        <taxon>Rhizobiaceae</taxon>
        <taxon>Metarhizobium</taxon>
    </lineage>
</organism>
<dbReference type="AlphaFoldDB" id="A0A2U2DNL7"/>
<dbReference type="GO" id="GO:0003700">
    <property type="term" value="F:DNA-binding transcription factor activity"/>
    <property type="evidence" value="ECO:0007669"/>
    <property type="project" value="InterPro"/>
</dbReference>